<feature type="compositionally biased region" description="Gly residues" evidence="2">
    <location>
        <begin position="77"/>
        <end position="88"/>
    </location>
</feature>
<keyword evidence="5" id="KW-1185">Reference proteome</keyword>
<feature type="region of interest" description="Disordered" evidence="2">
    <location>
        <begin position="69"/>
        <end position="88"/>
    </location>
</feature>
<dbReference type="EMBL" id="JALGRD010000002">
    <property type="protein sequence ID" value="MCJ0972755.1"/>
    <property type="molecule type" value="Genomic_DNA"/>
</dbReference>
<accession>A0A9X2ARQ4</accession>
<dbReference type="RefSeq" id="WP_243604937.1">
    <property type="nucleotide sequence ID" value="NZ_JALGRD010000002.1"/>
</dbReference>
<dbReference type="Gene3D" id="3.30.70.100">
    <property type="match status" value="1"/>
</dbReference>
<sequence>MSTTTVLQVQGMTCGSCVRHVTQALTPLAGVEAVEVDLKGGLVRVEGNPDVATLLETLADAGYPSALANGTPSGAAPKGGCGSGCGCR</sequence>
<name>A0A9X2ARQ4_9GAMM</name>
<dbReference type="InterPro" id="IPR017969">
    <property type="entry name" value="Heavy-metal-associated_CS"/>
</dbReference>
<evidence type="ECO:0000256" key="2">
    <source>
        <dbReference type="SAM" id="MobiDB-lite"/>
    </source>
</evidence>
<proteinExistence type="predicted"/>
<evidence type="ECO:0000313" key="5">
    <source>
        <dbReference type="Proteomes" id="UP001139682"/>
    </source>
</evidence>
<feature type="domain" description="HMA" evidence="3">
    <location>
        <begin position="3"/>
        <end position="66"/>
    </location>
</feature>
<evidence type="ECO:0000256" key="1">
    <source>
        <dbReference type="ARBA" id="ARBA00022723"/>
    </source>
</evidence>
<dbReference type="InterPro" id="IPR006121">
    <property type="entry name" value="HMA_dom"/>
</dbReference>
<evidence type="ECO:0000313" key="4">
    <source>
        <dbReference type="EMBL" id="MCJ0972755.1"/>
    </source>
</evidence>
<evidence type="ECO:0000259" key="3">
    <source>
        <dbReference type="PROSITE" id="PS50846"/>
    </source>
</evidence>
<dbReference type="AlphaFoldDB" id="A0A9X2ARQ4"/>
<reference evidence="4" key="1">
    <citation type="submission" date="2022-03" db="EMBL/GenBank/DDBJ databases">
        <title>Pseudomonas marianensis sp. nov., a marine bacterium isolated from deep-sea sediments of the Mariana Trench.</title>
        <authorList>
            <person name="Wei Y."/>
        </authorList>
    </citation>
    <scope>NUCLEOTIDE SEQUENCE</scope>
    <source>
        <strain evidence="4">PS1</strain>
    </source>
</reference>
<keyword evidence="1" id="KW-0479">Metal-binding</keyword>
<gene>
    <name evidence="4" type="ORF">MST27_05155</name>
</gene>
<dbReference type="GO" id="GO:0046872">
    <property type="term" value="F:metal ion binding"/>
    <property type="evidence" value="ECO:0007669"/>
    <property type="project" value="UniProtKB-KW"/>
</dbReference>
<dbReference type="Pfam" id="PF00403">
    <property type="entry name" value="HMA"/>
    <property type="match status" value="1"/>
</dbReference>
<dbReference type="PROSITE" id="PS01047">
    <property type="entry name" value="HMA_1"/>
    <property type="match status" value="1"/>
</dbReference>
<protein>
    <submittedName>
        <fullName evidence="4">Cation transporter</fullName>
    </submittedName>
</protein>
<dbReference type="PROSITE" id="PS50846">
    <property type="entry name" value="HMA_2"/>
    <property type="match status" value="1"/>
</dbReference>
<dbReference type="CDD" id="cd00371">
    <property type="entry name" value="HMA"/>
    <property type="match status" value="1"/>
</dbReference>
<organism evidence="4 5">
    <name type="scientific">Stutzerimonas marianensis</name>
    <dbReference type="NCBI Taxonomy" id="2929513"/>
    <lineage>
        <taxon>Bacteria</taxon>
        <taxon>Pseudomonadati</taxon>
        <taxon>Pseudomonadota</taxon>
        <taxon>Gammaproteobacteria</taxon>
        <taxon>Pseudomonadales</taxon>
        <taxon>Pseudomonadaceae</taxon>
        <taxon>Stutzerimonas</taxon>
    </lineage>
</organism>
<dbReference type="InterPro" id="IPR036163">
    <property type="entry name" value="HMA_dom_sf"/>
</dbReference>
<comment type="caution">
    <text evidence="4">The sequence shown here is derived from an EMBL/GenBank/DDBJ whole genome shotgun (WGS) entry which is preliminary data.</text>
</comment>
<dbReference type="Proteomes" id="UP001139682">
    <property type="component" value="Unassembled WGS sequence"/>
</dbReference>
<dbReference type="SUPFAM" id="SSF55008">
    <property type="entry name" value="HMA, heavy metal-associated domain"/>
    <property type="match status" value="1"/>
</dbReference>